<protein>
    <submittedName>
        <fullName evidence="4">Acetyltransferase (GNAT) family protein</fullName>
    </submittedName>
</protein>
<accession>A0A1I6G8R3</accession>
<evidence type="ECO:0000313" key="4">
    <source>
        <dbReference type="EMBL" id="SFR38606.1"/>
    </source>
</evidence>
<dbReference type="SUPFAM" id="SSF55729">
    <property type="entry name" value="Acyl-CoA N-acyltransferases (Nat)"/>
    <property type="match status" value="1"/>
</dbReference>
<proteinExistence type="predicted"/>
<dbReference type="Proteomes" id="UP000199424">
    <property type="component" value="Unassembled WGS sequence"/>
</dbReference>
<evidence type="ECO:0000256" key="2">
    <source>
        <dbReference type="ARBA" id="ARBA00023315"/>
    </source>
</evidence>
<dbReference type="Pfam" id="PF00583">
    <property type="entry name" value="Acetyltransf_1"/>
    <property type="match status" value="1"/>
</dbReference>
<keyword evidence="1 4" id="KW-0808">Transferase</keyword>
<dbReference type="InterPro" id="IPR050832">
    <property type="entry name" value="Bact_Acetyltransf"/>
</dbReference>
<dbReference type="Gene3D" id="3.40.630.30">
    <property type="match status" value="1"/>
</dbReference>
<feature type="domain" description="N-acetyltransferase" evidence="3">
    <location>
        <begin position="3"/>
        <end position="150"/>
    </location>
</feature>
<keyword evidence="5" id="KW-1185">Reference proteome</keyword>
<dbReference type="PANTHER" id="PTHR43877">
    <property type="entry name" value="AMINOALKYLPHOSPHONATE N-ACETYLTRANSFERASE-RELATED-RELATED"/>
    <property type="match status" value="1"/>
</dbReference>
<dbReference type="EMBL" id="FOYU01000001">
    <property type="protein sequence ID" value="SFR38606.1"/>
    <property type="molecule type" value="Genomic_DNA"/>
</dbReference>
<gene>
    <name evidence="4" type="ORF">SAMN04488070_0309</name>
</gene>
<dbReference type="PANTHER" id="PTHR43877:SF2">
    <property type="entry name" value="AMINOALKYLPHOSPHONATE N-ACETYLTRANSFERASE-RELATED"/>
    <property type="match status" value="1"/>
</dbReference>
<dbReference type="AlphaFoldDB" id="A0A1I6G8R3"/>
<dbReference type="InterPro" id="IPR000182">
    <property type="entry name" value="GNAT_dom"/>
</dbReference>
<dbReference type="CDD" id="cd04301">
    <property type="entry name" value="NAT_SF"/>
    <property type="match status" value="1"/>
</dbReference>
<keyword evidence="2" id="KW-0012">Acyltransferase</keyword>
<reference evidence="5" key="1">
    <citation type="submission" date="2016-10" db="EMBL/GenBank/DDBJ databases">
        <authorList>
            <person name="Varghese N."/>
            <person name="Submissions S."/>
        </authorList>
    </citation>
    <scope>NUCLEOTIDE SEQUENCE [LARGE SCALE GENOMIC DNA]</scope>
    <source>
        <strain evidence="5">CGMCC 1.7285</strain>
    </source>
</reference>
<dbReference type="RefSeq" id="WP_092854614.1">
    <property type="nucleotide sequence ID" value="NZ_FOYU01000001.1"/>
</dbReference>
<evidence type="ECO:0000256" key="1">
    <source>
        <dbReference type="ARBA" id="ARBA00022679"/>
    </source>
</evidence>
<sequence>MTIHIRPAIAADIESLAALESSTYADEGYPAPLFYQALAQWPQWLLIAARDDVIVGYVLAAPGADNSLWVMSLLVAESARGEGVGSKLMKALLTNVGNQPNSFSKIALTVSPNNHGAVHLYHQLGFEKIKQINDFMGPGQHRLFMQMKAC</sequence>
<name>A0A1I6G8R3_9GAMM</name>
<dbReference type="GO" id="GO:0016747">
    <property type="term" value="F:acyltransferase activity, transferring groups other than amino-acyl groups"/>
    <property type="evidence" value="ECO:0007669"/>
    <property type="project" value="InterPro"/>
</dbReference>
<dbReference type="InterPro" id="IPR016181">
    <property type="entry name" value="Acyl_CoA_acyltransferase"/>
</dbReference>
<evidence type="ECO:0000313" key="5">
    <source>
        <dbReference type="Proteomes" id="UP000199424"/>
    </source>
</evidence>
<evidence type="ECO:0000259" key="3">
    <source>
        <dbReference type="PROSITE" id="PS51186"/>
    </source>
</evidence>
<organism evidence="4 5">
    <name type="scientific">Pseudidiomarina maritima</name>
    <dbReference type="NCBI Taxonomy" id="519453"/>
    <lineage>
        <taxon>Bacteria</taxon>
        <taxon>Pseudomonadati</taxon>
        <taxon>Pseudomonadota</taxon>
        <taxon>Gammaproteobacteria</taxon>
        <taxon>Alteromonadales</taxon>
        <taxon>Idiomarinaceae</taxon>
        <taxon>Pseudidiomarina</taxon>
    </lineage>
</organism>
<dbReference type="PROSITE" id="PS51186">
    <property type="entry name" value="GNAT"/>
    <property type="match status" value="1"/>
</dbReference>